<keyword evidence="3 7" id="KW-0812">Transmembrane</keyword>
<evidence type="ECO:0000256" key="2">
    <source>
        <dbReference type="ARBA" id="ARBA00006948"/>
    </source>
</evidence>
<evidence type="ECO:0000313" key="8">
    <source>
        <dbReference type="EMBL" id="KAK9113315.1"/>
    </source>
</evidence>
<comment type="caution">
    <text evidence="8">The sequence shown here is derived from an EMBL/GenBank/DDBJ whole genome shotgun (WGS) entry which is preliminary data.</text>
</comment>
<evidence type="ECO:0000256" key="5">
    <source>
        <dbReference type="ARBA" id="ARBA00023136"/>
    </source>
</evidence>
<keyword evidence="9" id="KW-1185">Reference proteome</keyword>
<dbReference type="PANTHER" id="PTHR47830">
    <property type="entry name" value="OS11G0534100 PROTEIN"/>
    <property type="match status" value="1"/>
</dbReference>
<dbReference type="Proteomes" id="UP001420932">
    <property type="component" value="Unassembled WGS sequence"/>
</dbReference>
<feature type="compositionally biased region" description="Pro residues" evidence="6">
    <location>
        <begin position="43"/>
        <end position="57"/>
    </location>
</feature>
<feature type="transmembrane region" description="Helical" evidence="7">
    <location>
        <begin position="96"/>
        <end position="118"/>
    </location>
</feature>
<feature type="region of interest" description="Disordered" evidence="6">
    <location>
        <begin position="29"/>
        <end position="63"/>
    </location>
</feature>
<dbReference type="Pfam" id="PF04819">
    <property type="entry name" value="DUF716"/>
    <property type="match status" value="1"/>
</dbReference>
<organism evidence="8 9">
    <name type="scientific">Stephania yunnanensis</name>
    <dbReference type="NCBI Taxonomy" id="152371"/>
    <lineage>
        <taxon>Eukaryota</taxon>
        <taxon>Viridiplantae</taxon>
        <taxon>Streptophyta</taxon>
        <taxon>Embryophyta</taxon>
        <taxon>Tracheophyta</taxon>
        <taxon>Spermatophyta</taxon>
        <taxon>Magnoliopsida</taxon>
        <taxon>Ranunculales</taxon>
        <taxon>Menispermaceae</taxon>
        <taxon>Menispermoideae</taxon>
        <taxon>Cissampelideae</taxon>
        <taxon>Stephania</taxon>
    </lineage>
</organism>
<protein>
    <submittedName>
        <fullName evidence="8">Uncharacterized protein</fullName>
    </submittedName>
</protein>
<dbReference type="PANTHER" id="PTHR47830:SF1">
    <property type="entry name" value="OS11G0534100 PROTEIN"/>
    <property type="match status" value="1"/>
</dbReference>
<feature type="transmembrane region" description="Helical" evidence="7">
    <location>
        <begin position="70"/>
        <end position="90"/>
    </location>
</feature>
<dbReference type="EMBL" id="JBBNAF010000009">
    <property type="protein sequence ID" value="KAK9113315.1"/>
    <property type="molecule type" value="Genomic_DNA"/>
</dbReference>
<proteinExistence type="inferred from homology"/>
<dbReference type="InterPro" id="IPR006904">
    <property type="entry name" value="DUF716"/>
</dbReference>
<comment type="similarity">
    <text evidence="2">Belongs to the TMEM45 family.</text>
</comment>
<evidence type="ECO:0000313" key="9">
    <source>
        <dbReference type="Proteomes" id="UP001420932"/>
    </source>
</evidence>
<evidence type="ECO:0000256" key="6">
    <source>
        <dbReference type="SAM" id="MobiDB-lite"/>
    </source>
</evidence>
<evidence type="ECO:0000256" key="1">
    <source>
        <dbReference type="ARBA" id="ARBA00004141"/>
    </source>
</evidence>
<evidence type="ECO:0000256" key="4">
    <source>
        <dbReference type="ARBA" id="ARBA00022989"/>
    </source>
</evidence>
<keyword evidence="5 7" id="KW-0472">Membrane</keyword>
<evidence type="ECO:0000256" key="7">
    <source>
        <dbReference type="SAM" id="Phobius"/>
    </source>
</evidence>
<gene>
    <name evidence="8" type="ORF">Syun_020112</name>
</gene>
<feature type="transmembrane region" description="Helical" evidence="7">
    <location>
        <begin position="217"/>
        <end position="237"/>
    </location>
</feature>
<name>A0AAP0IDL1_9MAGN</name>
<feature type="transmembrane region" description="Helical" evidence="7">
    <location>
        <begin position="139"/>
        <end position="160"/>
    </location>
</feature>
<sequence>MEEQNPLHSAALRIAFYIHISAIVGVGPPPPSPLPHPRHPPHLLRPPPLPLHTPRPTPPRRHPLHRLTSLHSSALLFLFFLLSLSLLLPLPFPPNFFFASASALFFLLSSASSASASLQTSHLQAACSSISSRVSALSSLLSFILACNPKLFIIDLALAASLSLQGLWVLQTGLSLYVDAFIPEGCHRLLDVTSGVEGSTRCDLDDSSFRAAAILDLAFLFHVMFLMLIVALTYALLAAKTTTRFGISSSSSSSSSPAVAAAYHPLSTTNNHVQMKTLAGTQA</sequence>
<dbReference type="GO" id="GO:0016020">
    <property type="term" value="C:membrane"/>
    <property type="evidence" value="ECO:0007669"/>
    <property type="project" value="UniProtKB-SubCell"/>
</dbReference>
<evidence type="ECO:0000256" key="3">
    <source>
        <dbReference type="ARBA" id="ARBA00022692"/>
    </source>
</evidence>
<reference evidence="8 9" key="1">
    <citation type="submission" date="2024-01" db="EMBL/GenBank/DDBJ databases">
        <title>Genome assemblies of Stephania.</title>
        <authorList>
            <person name="Yang L."/>
        </authorList>
    </citation>
    <scope>NUCLEOTIDE SEQUENCE [LARGE SCALE GENOMIC DNA]</scope>
    <source>
        <strain evidence="8">YNDBR</strain>
        <tissue evidence="8">Leaf</tissue>
    </source>
</reference>
<accession>A0AAP0IDL1</accession>
<dbReference type="AlphaFoldDB" id="A0AAP0IDL1"/>
<comment type="subcellular location">
    <subcellularLocation>
        <location evidence="1">Membrane</location>
        <topology evidence="1">Multi-pass membrane protein</topology>
    </subcellularLocation>
</comment>
<keyword evidence="4 7" id="KW-1133">Transmembrane helix</keyword>